<dbReference type="Proteomes" id="UP000663828">
    <property type="component" value="Unassembled WGS sequence"/>
</dbReference>
<protein>
    <recommendedName>
        <fullName evidence="3">Major vault protein</fullName>
    </recommendedName>
</protein>
<dbReference type="Pfam" id="PF17794">
    <property type="entry name" value="Vault_2"/>
    <property type="match status" value="2"/>
</dbReference>
<evidence type="ECO:0000256" key="1">
    <source>
        <dbReference type="ARBA" id="ARBA00004123"/>
    </source>
</evidence>
<accession>A0A813UIZ2</accession>
<sequence length="926" mass="107584">MSSKSVPLQHGPLYRIPPYYYIHVLDQNTSVTRLEIGPKIFFKQDNETLTMGPEKMIIIPPRHYCIIENTVIKNQTGQIELDKNGQVKLWHGDVAIRLHEDYQEPFPLYPGEILKQPATELKYVAANSALRLKATLDFNDHGEVRKAGDEWLFEGPGTYIPRKEVTIEERISATIIGPNQAIKLCAKKELVDRLGQRRVTGENWLVKKPGAYLPLAYETVVNVEDAHVLTNKKALHLRALKTFTDDFNQTRNNGDEWLITCEQTEAHILNVYEELIKTVDIIVLNSRQYCVILNPVGADGKNQLGKKKLVVGEKSFFLQPDERLEKGIQDIYILEEDEGLILRCTEPFEDGIDKVSRIAGDRWLLRGPREYIPPTQVEVLLRRKAIALDENEGIYVRDTKTGRARAVIGKTYILTEHEELWEKELPARIESFLERESLMNRYLSSKDADKKTTKRDRWKVVTYCVPQNDVVQIYDYKIKESRIVFGPDLVMLGPDEQFTFESFIHSFLARHERTCMCAMSESQEVVLHKFYFTQSDHVIALSEGQVKCVPYLNAMVENAQRFSWHRNQNNAFILDDLIQYSSLKPILSAVHSRNSSHLFTKLPRYVDVLDVLQLYEYMSFDPMPVPSLRPMLGIYTEDLQLFSKRRRYVSLSEVQNTAVEFTVAVANGRYEIDNIETVKIIFDLLVHILRSVSVFGARLRYHTLVIIENCCPQIFTPDQRAMLLAYRRSLEVLNDTDDCVNVDLTYEHVFERECNYVMSLERSWLSKPVLANVAPLYARFSRPKGRRNKNDLYPIYRSLSSWSPYMLYTCERCITQTILYFSPKFKEAQPLRPCGYLHLWTRIKPKANSIEDLPTMQLHICEYSPELKHLNYKMKTCLMGCCTTLQNANNKREKRMIYSGRFCHLLKGPAVDKFKNKYNVKLQKYR</sequence>
<keyword evidence="5" id="KW-0677">Repeat</keyword>
<dbReference type="InterPro" id="IPR043179">
    <property type="entry name" value="Vault_2_sf"/>
</dbReference>
<dbReference type="EMBL" id="CAJNOR010000165">
    <property type="protein sequence ID" value="CAF0824350.1"/>
    <property type="molecule type" value="Genomic_DNA"/>
</dbReference>
<dbReference type="FunFam" id="2.30.30.560:FF:000002">
    <property type="entry name" value="Major vault protein-alpha"/>
    <property type="match status" value="1"/>
</dbReference>
<feature type="repeat" description="MVP" evidence="8">
    <location>
        <begin position="126"/>
        <end position="177"/>
    </location>
</feature>
<dbReference type="FunFam" id="2.30.30.550:FF:000001">
    <property type="entry name" value="major vault protein-like"/>
    <property type="match status" value="3"/>
</dbReference>
<evidence type="ECO:0000259" key="12">
    <source>
        <dbReference type="Pfam" id="PF17796"/>
    </source>
</evidence>
<evidence type="ECO:0000256" key="6">
    <source>
        <dbReference type="ARBA" id="ARBA00023242"/>
    </source>
</evidence>
<feature type="domain" description="Major vault protein repeat" evidence="9">
    <location>
        <begin position="174"/>
        <end position="214"/>
    </location>
</feature>
<dbReference type="PANTHER" id="PTHR14165:SF3">
    <property type="entry name" value="MAJOR VAULT PROTEIN"/>
    <property type="match status" value="1"/>
</dbReference>
<reference evidence="13" key="1">
    <citation type="submission" date="2021-02" db="EMBL/GenBank/DDBJ databases">
        <authorList>
            <person name="Nowell W R."/>
        </authorList>
    </citation>
    <scope>NUCLEOTIDE SEQUENCE</scope>
</reference>
<evidence type="ECO:0000256" key="5">
    <source>
        <dbReference type="ARBA" id="ARBA00022737"/>
    </source>
</evidence>
<evidence type="ECO:0000256" key="7">
    <source>
        <dbReference type="ARBA" id="ARBA00023274"/>
    </source>
</evidence>
<keyword evidence="4 8" id="KW-0963">Cytoplasm</keyword>
<keyword evidence="7 8" id="KW-0687">Ribonucleoprotein</keyword>
<dbReference type="GO" id="GO:0005737">
    <property type="term" value="C:cytoplasm"/>
    <property type="evidence" value="ECO:0007669"/>
    <property type="project" value="UniProtKB-SubCell"/>
</dbReference>
<dbReference type="Gene3D" id="2.30.30.550">
    <property type="entry name" value="Major Vault Protein repeat"/>
    <property type="match status" value="4"/>
</dbReference>
<feature type="domain" description="Major vault protein repeat" evidence="9">
    <location>
        <begin position="125"/>
        <end position="162"/>
    </location>
</feature>
<dbReference type="InterPro" id="IPR041134">
    <property type="entry name" value="Vault_2"/>
</dbReference>
<organism evidence="13 14">
    <name type="scientific">Adineta ricciae</name>
    <name type="common">Rotifer</name>
    <dbReference type="NCBI Taxonomy" id="249248"/>
    <lineage>
        <taxon>Eukaryota</taxon>
        <taxon>Metazoa</taxon>
        <taxon>Spiralia</taxon>
        <taxon>Gnathifera</taxon>
        <taxon>Rotifera</taxon>
        <taxon>Eurotatoria</taxon>
        <taxon>Bdelloidea</taxon>
        <taxon>Adinetida</taxon>
        <taxon>Adinetidae</taxon>
        <taxon>Adineta</taxon>
    </lineage>
</organism>
<feature type="domain" description="Major vault protein repeat" evidence="9">
    <location>
        <begin position="227"/>
        <end position="268"/>
    </location>
</feature>
<dbReference type="PROSITE" id="PS51224">
    <property type="entry name" value="MVP"/>
    <property type="match status" value="5"/>
</dbReference>
<gene>
    <name evidence="13" type="ORF">XAT740_LOCUS4126</name>
</gene>
<feature type="repeat" description="MVP" evidence="8">
    <location>
        <begin position="178"/>
        <end position="230"/>
    </location>
</feature>
<dbReference type="InterPro" id="IPR041136">
    <property type="entry name" value="Vault_4"/>
</dbReference>
<name>A0A813UIZ2_ADIRI</name>
<dbReference type="InterPro" id="IPR043023">
    <property type="entry name" value="MVP_rep_sf"/>
</dbReference>
<dbReference type="FunFam" id="2.30.30.560:FF:000001">
    <property type="entry name" value="major vault protein-like"/>
    <property type="match status" value="1"/>
</dbReference>
<dbReference type="InterPro" id="IPR039059">
    <property type="entry name" value="MVP"/>
</dbReference>
<feature type="repeat" description="MVP" evidence="8">
    <location>
        <begin position="231"/>
        <end position="285"/>
    </location>
</feature>
<dbReference type="Gene3D" id="2.30.30.560">
    <property type="match status" value="2"/>
</dbReference>
<evidence type="ECO:0000313" key="14">
    <source>
        <dbReference type="Proteomes" id="UP000663828"/>
    </source>
</evidence>
<feature type="repeat" description="MVP" evidence="8">
    <location>
        <begin position="336"/>
        <end position="389"/>
    </location>
</feature>
<dbReference type="AlphaFoldDB" id="A0A813UIZ2"/>
<dbReference type="Gene3D" id="2.30.30.570">
    <property type="match status" value="2"/>
</dbReference>
<dbReference type="FunFam" id="2.30.30.570:FF:000002">
    <property type="entry name" value="Major vault protein-alpha"/>
    <property type="match status" value="1"/>
</dbReference>
<evidence type="ECO:0000256" key="8">
    <source>
        <dbReference type="PROSITE-ProRule" id="PRU00571"/>
    </source>
</evidence>
<comment type="caution">
    <text evidence="13">The sequence shown here is derived from an EMBL/GenBank/DDBJ whole genome shotgun (WGS) entry which is preliminary data.</text>
</comment>
<dbReference type="InterPro" id="IPR041139">
    <property type="entry name" value="MVP_rep_dom"/>
</dbReference>
<dbReference type="Gene3D" id="2.30.30.620">
    <property type="match status" value="1"/>
</dbReference>
<evidence type="ECO:0000256" key="3">
    <source>
        <dbReference type="ARBA" id="ARBA00018296"/>
    </source>
</evidence>
<dbReference type="InterPro" id="IPR040989">
    <property type="entry name" value="Vault_3"/>
</dbReference>
<comment type="subcellular location">
    <subcellularLocation>
        <location evidence="2 8">Cytoplasm</location>
    </subcellularLocation>
    <subcellularLocation>
        <location evidence="1">Nucleus</location>
    </subcellularLocation>
</comment>
<feature type="domain" description="Major vault protein repeat" evidence="9">
    <location>
        <begin position="332"/>
        <end position="374"/>
    </location>
</feature>
<evidence type="ECO:0000256" key="4">
    <source>
        <dbReference type="ARBA" id="ARBA00022490"/>
    </source>
</evidence>
<dbReference type="GO" id="GO:0005634">
    <property type="term" value="C:nucleus"/>
    <property type="evidence" value="ECO:0007669"/>
    <property type="project" value="UniProtKB-SubCell"/>
</dbReference>
<dbReference type="GO" id="GO:1990904">
    <property type="term" value="C:ribonucleoprotein complex"/>
    <property type="evidence" value="ECO:0007669"/>
    <property type="project" value="UniProtKB-UniRule"/>
</dbReference>
<feature type="repeat" description="MVP" evidence="8">
    <location>
        <begin position="287"/>
        <end position="335"/>
    </location>
</feature>
<keyword evidence="14" id="KW-1185">Reference proteome</keyword>
<evidence type="ECO:0000313" key="13">
    <source>
        <dbReference type="EMBL" id="CAF0824350.1"/>
    </source>
</evidence>
<feature type="domain" description="Major vault protein repeat" evidence="12">
    <location>
        <begin position="385"/>
        <end position="433"/>
    </location>
</feature>
<dbReference type="InterPro" id="IPR002499">
    <property type="entry name" value="Vault_N"/>
</dbReference>
<dbReference type="Pfam" id="PF17796">
    <property type="entry name" value="Vault_4"/>
    <property type="match status" value="1"/>
</dbReference>
<dbReference type="Pfam" id="PF01505">
    <property type="entry name" value="Vault"/>
    <property type="match status" value="4"/>
</dbReference>
<feature type="domain" description="Major vault protein repeat" evidence="10">
    <location>
        <begin position="281"/>
        <end position="328"/>
    </location>
</feature>
<evidence type="ECO:0000259" key="10">
    <source>
        <dbReference type="Pfam" id="PF17794"/>
    </source>
</evidence>
<evidence type="ECO:0000256" key="2">
    <source>
        <dbReference type="ARBA" id="ARBA00004496"/>
    </source>
</evidence>
<feature type="domain" description="Major vault protein repeat" evidence="10">
    <location>
        <begin position="56"/>
        <end position="115"/>
    </location>
</feature>
<keyword evidence="6" id="KW-0539">Nucleus</keyword>
<feature type="domain" description="Major vault protein repeat" evidence="11">
    <location>
        <begin position="460"/>
        <end position="499"/>
    </location>
</feature>
<proteinExistence type="predicted"/>
<dbReference type="PANTHER" id="PTHR14165">
    <property type="entry name" value="MAJOR VAULT PROTEIN"/>
    <property type="match status" value="1"/>
</dbReference>
<evidence type="ECO:0000259" key="9">
    <source>
        <dbReference type="Pfam" id="PF01505"/>
    </source>
</evidence>
<evidence type="ECO:0000259" key="11">
    <source>
        <dbReference type="Pfam" id="PF17795"/>
    </source>
</evidence>
<dbReference type="Pfam" id="PF17795">
    <property type="entry name" value="Vault_3"/>
    <property type="match status" value="1"/>
</dbReference>